<dbReference type="Pfam" id="PF04389">
    <property type="entry name" value="Peptidase_M28"/>
    <property type="match status" value="1"/>
</dbReference>
<evidence type="ECO:0000313" key="5">
    <source>
        <dbReference type="Proteomes" id="UP000594638"/>
    </source>
</evidence>
<feature type="domain" description="Peptidase M28" evidence="3">
    <location>
        <begin position="15"/>
        <end position="65"/>
    </location>
</feature>
<protein>
    <submittedName>
        <fullName evidence="4">Allantoate deiminase</fullName>
    </submittedName>
</protein>
<dbReference type="EMBL" id="CACTIH010007762">
    <property type="protein sequence ID" value="CAA3017948.1"/>
    <property type="molecule type" value="Genomic_DNA"/>
</dbReference>
<accession>A0A8S0UK07</accession>
<dbReference type="OrthoDB" id="4676at2759"/>
<gene>
    <name evidence="4" type="ORF">OLEA9_A049424</name>
</gene>
<dbReference type="InterPro" id="IPR007484">
    <property type="entry name" value="Peptidase_M28"/>
</dbReference>
<organism evidence="4 5">
    <name type="scientific">Olea europaea subsp. europaea</name>
    <dbReference type="NCBI Taxonomy" id="158383"/>
    <lineage>
        <taxon>Eukaryota</taxon>
        <taxon>Viridiplantae</taxon>
        <taxon>Streptophyta</taxon>
        <taxon>Embryophyta</taxon>
        <taxon>Tracheophyta</taxon>
        <taxon>Spermatophyta</taxon>
        <taxon>Magnoliopsida</taxon>
        <taxon>eudicotyledons</taxon>
        <taxon>Gunneridae</taxon>
        <taxon>Pentapetalae</taxon>
        <taxon>asterids</taxon>
        <taxon>lamiids</taxon>
        <taxon>Lamiales</taxon>
        <taxon>Oleaceae</taxon>
        <taxon>Oleeae</taxon>
        <taxon>Olea</taxon>
    </lineage>
</organism>
<dbReference type="Gene3D" id="3.40.630.10">
    <property type="entry name" value="Zn peptidases"/>
    <property type="match status" value="1"/>
</dbReference>
<dbReference type="PROSITE" id="PS00758">
    <property type="entry name" value="ARGE_DAPE_CPG2_1"/>
    <property type="match status" value="1"/>
</dbReference>
<dbReference type="GO" id="GO:0046872">
    <property type="term" value="F:metal ion binding"/>
    <property type="evidence" value="ECO:0007669"/>
    <property type="project" value="UniProtKB-KW"/>
</dbReference>
<dbReference type="InterPro" id="IPR001261">
    <property type="entry name" value="ArgE/DapE_CS"/>
</dbReference>
<evidence type="ECO:0000256" key="1">
    <source>
        <dbReference type="ARBA" id="ARBA00022723"/>
    </source>
</evidence>
<dbReference type="Gramene" id="OE9A049424T1">
    <property type="protein sequence ID" value="OE9A049424C1"/>
    <property type="gene ID" value="OE9A049424"/>
</dbReference>
<comment type="caution">
    <text evidence="4">The sequence shown here is derived from an EMBL/GenBank/DDBJ whole genome shotgun (WGS) entry which is preliminary data.</text>
</comment>
<dbReference type="PANTHER" id="PTHR32494">
    <property type="entry name" value="ALLANTOATE DEIMINASE-RELATED"/>
    <property type="match status" value="1"/>
</dbReference>
<feature type="non-terminal residue" evidence="4">
    <location>
        <position position="144"/>
    </location>
</feature>
<reference evidence="4 5" key="1">
    <citation type="submission" date="2019-12" db="EMBL/GenBank/DDBJ databases">
        <authorList>
            <person name="Alioto T."/>
            <person name="Alioto T."/>
            <person name="Gomez Garrido J."/>
        </authorList>
    </citation>
    <scope>NUCLEOTIDE SEQUENCE [LARGE SCALE GENOMIC DNA]</scope>
</reference>
<dbReference type="PANTHER" id="PTHR32494:SF19">
    <property type="entry name" value="ALLANTOATE DEIMINASE-RELATED"/>
    <property type="match status" value="1"/>
</dbReference>
<dbReference type="SUPFAM" id="SSF53187">
    <property type="entry name" value="Zn-dependent exopeptidases"/>
    <property type="match status" value="1"/>
</dbReference>
<keyword evidence="2" id="KW-0378">Hydrolase</keyword>
<proteinExistence type="predicted"/>
<sequence>MDDVGLRTWVDQMGNVHGRIKGMNPSEKALLIGSHLDTVIDAGMYDGALGIITAISALKVLNSTGRLGGLRRPVEVTMQTNCIKCIHYLHKCWSSGILRCCVDLLCPDMDVSDNKTQYIGLLHVLEAHMLEFGNSSWMDFRGSP</sequence>
<dbReference type="AlphaFoldDB" id="A0A8S0UK07"/>
<dbReference type="GO" id="GO:0016813">
    <property type="term" value="F:hydrolase activity, acting on carbon-nitrogen (but not peptide) bonds, in linear amidines"/>
    <property type="evidence" value="ECO:0007669"/>
    <property type="project" value="InterPro"/>
</dbReference>
<name>A0A8S0UK07_OLEEU</name>
<evidence type="ECO:0000313" key="4">
    <source>
        <dbReference type="EMBL" id="CAA3017948.1"/>
    </source>
</evidence>
<dbReference type="InterPro" id="IPR010158">
    <property type="entry name" value="Amidase_Cbmase"/>
</dbReference>
<evidence type="ECO:0000256" key="2">
    <source>
        <dbReference type="ARBA" id="ARBA00022801"/>
    </source>
</evidence>
<keyword evidence="5" id="KW-1185">Reference proteome</keyword>
<keyword evidence="1" id="KW-0479">Metal-binding</keyword>
<dbReference type="Proteomes" id="UP000594638">
    <property type="component" value="Unassembled WGS sequence"/>
</dbReference>
<evidence type="ECO:0000259" key="3">
    <source>
        <dbReference type="Pfam" id="PF04389"/>
    </source>
</evidence>